<evidence type="ECO:0000313" key="2">
    <source>
        <dbReference type="EMBL" id="KAF9752518.1"/>
    </source>
</evidence>
<gene>
    <name evidence="2" type="ORF">IM811_014312</name>
</gene>
<dbReference type="InterPro" id="IPR027417">
    <property type="entry name" value="P-loop_NTPase"/>
</dbReference>
<accession>A0A8H7NBD8</accession>
<comment type="caution">
    <text evidence="2">The sequence shown here is derived from an EMBL/GenBank/DDBJ whole genome shotgun (WGS) entry which is preliminary data.</text>
</comment>
<feature type="region of interest" description="Disordered" evidence="1">
    <location>
        <begin position="29"/>
        <end position="75"/>
    </location>
</feature>
<dbReference type="EMBL" id="JADCTT010000005">
    <property type="protein sequence ID" value="KAF9752518.1"/>
    <property type="molecule type" value="Genomic_DNA"/>
</dbReference>
<dbReference type="AlphaFoldDB" id="A0A8H7NBD8"/>
<protein>
    <submittedName>
        <fullName evidence="2">Uncharacterized protein</fullName>
    </submittedName>
</protein>
<dbReference type="SUPFAM" id="SSF52540">
    <property type="entry name" value="P-loop containing nucleoside triphosphate hydrolases"/>
    <property type="match status" value="1"/>
</dbReference>
<proteinExistence type="predicted"/>
<organism evidence="2 3">
    <name type="scientific">Bionectria ochroleuca</name>
    <name type="common">Gliocladium roseum</name>
    <dbReference type="NCBI Taxonomy" id="29856"/>
    <lineage>
        <taxon>Eukaryota</taxon>
        <taxon>Fungi</taxon>
        <taxon>Dikarya</taxon>
        <taxon>Ascomycota</taxon>
        <taxon>Pezizomycotina</taxon>
        <taxon>Sordariomycetes</taxon>
        <taxon>Hypocreomycetidae</taxon>
        <taxon>Hypocreales</taxon>
        <taxon>Bionectriaceae</taxon>
        <taxon>Clonostachys</taxon>
    </lineage>
</organism>
<feature type="compositionally biased region" description="Basic and acidic residues" evidence="1">
    <location>
        <begin position="66"/>
        <end position="75"/>
    </location>
</feature>
<reference evidence="2" key="1">
    <citation type="submission" date="2020-10" db="EMBL/GenBank/DDBJ databases">
        <title>High-Quality Genome Resource of Clonostachys rosea strain S41 by Oxford Nanopore Long-Read Sequencing.</title>
        <authorList>
            <person name="Wang H."/>
        </authorList>
    </citation>
    <scope>NUCLEOTIDE SEQUENCE</scope>
    <source>
        <strain evidence="2">S41</strain>
    </source>
</reference>
<dbReference type="Gene3D" id="3.40.50.300">
    <property type="entry name" value="P-loop containing nucleotide triphosphate hydrolases"/>
    <property type="match status" value="1"/>
</dbReference>
<name>A0A8H7NBD8_BIOOC</name>
<evidence type="ECO:0000313" key="3">
    <source>
        <dbReference type="Proteomes" id="UP000616885"/>
    </source>
</evidence>
<evidence type="ECO:0000256" key="1">
    <source>
        <dbReference type="SAM" id="MobiDB-lite"/>
    </source>
</evidence>
<sequence length="178" mass="19681">MQTMRLASKDQRGLSAGLTDLAHAVDAIQREPNQRAAITPAPRRDPSTPRRARRRSGRSPSASYSTRHDVHDEPLPEDIFHSPAFQQAFRDAKGLTADLKTVLDDAPLLHDHESTIAKLHEESVKLSSFEYPTSRRIGFVGDSGVGKSSLLNSLLDYKDLARAVISPQTISFVMAFTF</sequence>
<dbReference type="Proteomes" id="UP000616885">
    <property type="component" value="Unassembled WGS sequence"/>
</dbReference>